<evidence type="ECO:0000313" key="2">
    <source>
        <dbReference type="Proteomes" id="UP000805193"/>
    </source>
</evidence>
<accession>A0AC60Q6U6</accession>
<feature type="non-terminal residue" evidence="1">
    <location>
        <position position="1"/>
    </location>
</feature>
<keyword evidence="2" id="KW-1185">Reference proteome</keyword>
<dbReference type="EMBL" id="JABSTQ010009418">
    <property type="protein sequence ID" value="KAG0429390.1"/>
    <property type="molecule type" value="Genomic_DNA"/>
</dbReference>
<name>A0AC60Q6U6_IXOPE</name>
<dbReference type="Proteomes" id="UP000805193">
    <property type="component" value="Unassembled WGS sequence"/>
</dbReference>
<gene>
    <name evidence="1" type="ORF">HPB47_023705</name>
</gene>
<protein>
    <submittedName>
        <fullName evidence="1">Uncharacterized protein</fullName>
    </submittedName>
</protein>
<reference evidence="1 2" key="1">
    <citation type="journal article" date="2020" name="Cell">
        <title>Large-Scale Comparative Analyses of Tick Genomes Elucidate Their Genetic Diversity and Vector Capacities.</title>
        <authorList>
            <consortium name="Tick Genome and Microbiome Consortium (TIGMIC)"/>
            <person name="Jia N."/>
            <person name="Wang J."/>
            <person name="Shi W."/>
            <person name="Du L."/>
            <person name="Sun Y."/>
            <person name="Zhan W."/>
            <person name="Jiang J.F."/>
            <person name="Wang Q."/>
            <person name="Zhang B."/>
            <person name="Ji P."/>
            <person name="Bell-Sakyi L."/>
            <person name="Cui X.M."/>
            <person name="Yuan T.T."/>
            <person name="Jiang B.G."/>
            <person name="Yang W.F."/>
            <person name="Lam T.T."/>
            <person name="Chang Q.C."/>
            <person name="Ding S.J."/>
            <person name="Wang X.J."/>
            <person name="Zhu J.G."/>
            <person name="Ruan X.D."/>
            <person name="Zhao L."/>
            <person name="Wei J.T."/>
            <person name="Ye R.Z."/>
            <person name="Que T.C."/>
            <person name="Du C.H."/>
            <person name="Zhou Y.H."/>
            <person name="Cheng J.X."/>
            <person name="Dai P.F."/>
            <person name="Guo W.B."/>
            <person name="Han X.H."/>
            <person name="Huang E.J."/>
            <person name="Li L.F."/>
            <person name="Wei W."/>
            <person name="Gao Y.C."/>
            <person name="Liu J.Z."/>
            <person name="Shao H.Z."/>
            <person name="Wang X."/>
            <person name="Wang C.C."/>
            <person name="Yang T.C."/>
            <person name="Huo Q.B."/>
            <person name="Li W."/>
            <person name="Chen H.Y."/>
            <person name="Chen S.E."/>
            <person name="Zhou L.G."/>
            <person name="Ni X.B."/>
            <person name="Tian J.H."/>
            <person name="Sheng Y."/>
            <person name="Liu T."/>
            <person name="Pan Y.S."/>
            <person name="Xia L.Y."/>
            <person name="Li J."/>
            <person name="Zhao F."/>
            <person name="Cao W.C."/>
        </authorList>
    </citation>
    <scope>NUCLEOTIDE SEQUENCE [LARGE SCALE GENOMIC DNA]</scope>
    <source>
        <strain evidence="1">Iper-2018</strain>
    </source>
</reference>
<proteinExistence type="predicted"/>
<evidence type="ECO:0000313" key="1">
    <source>
        <dbReference type="EMBL" id="KAG0429390.1"/>
    </source>
</evidence>
<feature type="non-terminal residue" evidence="1">
    <location>
        <position position="961"/>
    </location>
</feature>
<organism evidence="1 2">
    <name type="scientific">Ixodes persulcatus</name>
    <name type="common">Taiga tick</name>
    <dbReference type="NCBI Taxonomy" id="34615"/>
    <lineage>
        <taxon>Eukaryota</taxon>
        <taxon>Metazoa</taxon>
        <taxon>Ecdysozoa</taxon>
        <taxon>Arthropoda</taxon>
        <taxon>Chelicerata</taxon>
        <taxon>Arachnida</taxon>
        <taxon>Acari</taxon>
        <taxon>Parasitiformes</taxon>
        <taxon>Ixodida</taxon>
        <taxon>Ixodoidea</taxon>
        <taxon>Ixodidae</taxon>
        <taxon>Ixodinae</taxon>
        <taxon>Ixodes</taxon>
    </lineage>
</organism>
<sequence>SFFCALTLLVGLGTLTEWHFKRQATINAKRIPGSACRVLIWFSVVTNTQRLFDTSQFKGTAREPLLFLSGIKLILCFWVVFFHSYTIIQPEFYHSGFKIFDLGDRIYFQLIVNAFLSISSLFFIRGFTFSFFMNETSTYRGSGGYFRTYIFATIKRYLRLTMPVVVVMLLAFLLPIMADGPADQELFTQQINGCAKNWWTVLVHTNNFNPLNESCLTSLWYVSTEMQVFVITLPLTMLLSRFPRTAATILVLTALGFSIYTTLRTYFWNLFFSMTTGTNNGKRLFQTLELICFRPFTHVATYVCGILSGYAAVHYKKRNIPYLIQSTLWLLSATAAAFVMFVTVPWNRGNLPDDITNALYGGFHRLVWSLALCWPIYACATGHGGIIAWMSSWKGFIPLARLTYGVYLLHGLFLLLRMGLVKSRFNLDEFFQLTNTLGIIALSYYFAYLLYLRAALSARFQVQRRCLISSNGLLTNSMFEYNIASVGGYEQCLRTEARDPDSIRKLLELMDKVHFQIIVNSPLSVTTFFFLRLVFPAMVMVLVAFVLPLVVDGPADDDFFADQTKGCYKNWWTAMTLSLNFNGVSETLTGSEEVSSECMSALFRTAFSLKQQEPWALRLVFSSGGIPNNAFEGSTASLGSYEHAFIAASVAAVALGTCLELYHFKVKFEYPKRKLFALFVKTLLCFSCVRNFRELMNTREERGTVNDKLRFVHGVRVTMILWVILGGAYFYTQVDTFHNAVEVFELPKKPAFQLVSASFLAVSTFFFVRSVVWAGFLALCLATLGPYASGYITHRQFLFPGVTVAPHDINRSIRTSDLVFIMPYSNAGPYFVGMIAGYMSAEWPNIKMHWLIQAFFWVGAVSTNLVLVFLPLLWNSAEDESYRLLQAFYAGGHQVIWGMAWSWIFYACCTGRAGLAVKVLSWEGFVIPARLTFGAYLVHYLVFVARGAVTTTAFQLNEFLQ</sequence>
<comment type="caution">
    <text evidence="1">The sequence shown here is derived from an EMBL/GenBank/DDBJ whole genome shotgun (WGS) entry which is preliminary data.</text>
</comment>